<name>A0A2P8E8E3_9BACT</name>
<dbReference type="Proteomes" id="UP000240708">
    <property type="component" value="Unassembled WGS sequence"/>
</dbReference>
<gene>
    <name evidence="1" type="ORF">CLV48_103260</name>
</gene>
<protein>
    <submittedName>
        <fullName evidence="1">Uncharacterized protein</fullName>
    </submittedName>
</protein>
<dbReference type="Gene3D" id="3.90.70.50">
    <property type="entry name" value="Peptidase C10, streptopain"/>
    <property type="match status" value="1"/>
</dbReference>
<sequence length="50" mass="5843">MNWGWDGKIYEWADDNVSWNKNGWYASGVFQPTGSNTNYNNNLRMITGIR</sequence>
<proteinExistence type="predicted"/>
<dbReference type="AlphaFoldDB" id="A0A2P8E8E3"/>
<organism evidence="1 2">
    <name type="scientific">Cecembia rubra</name>
    <dbReference type="NCBI Taxonomy" id="1485585"/>
    <lineage>
        <taxon>Bacteria</taxon>
        <taxon>Pseudomonadati</taxon>
        <taxon>Bacteroidota</taxon>
        <taxon>Cytophagia</taxon>
        <taxon>Cytophagales</taxon>
        <taxon>Cyclobacteriaceae</taxon>
        <taxon>Cecembia</taxon>
    </lineage>
</organism>
<comment type="caution">
    <text evidence="1">The sequence shown here is derived from an EMBL/GenBank/DDBJ whole genome shotgun (WGS) entry which is preliminary data.</text>
</comment>
<dbReference type="InterPro" id="IPR044934">
    <property type="entry name" value="Streptopain_sf"/>
</dbReference>
<accession>A0A2P8E8E3</accession>
<evidence type="ECO:0000313" key="1">
    <source>
        <dbReference type="EMBL" id="PSL05745.1"/>
    </source>
</evidence>
<evidence type="ECO:0000313" key="2">
    <source>
        <dbReference type="Proteomes" id="UP000240708"/>
    </source>
</evidence>
<dbReference type="EMBL" id="PYGF01000003">
    <property type="protein sequence ID" value="PSL05745.1"/>
    <property type="molecule type" value="Genomic_DNA"/>
</dbReference>
<keyword evidence="2" id="KW-1185">Reference proteome</keyword>
<reference evidence="1 2" key="1">
    <citation type="submission" date="2018-03" db="EMBL/GenBank/DDBJ databases">
        <title>Genomic Encyclopedia of Archaeal and Bacterial Type Strains, Phase II (KMG-II): from individual species to whole genera.</title>
        <authorList>
            <person name="Goeker M."/>
        </authorList>
    </citation>
    <scope>NUCLEOTIDE SEQUENCE [LARGE SCALE GENOMIC DNA]</scope>
    <source>
        <strain evidence="1 2">DSM 28057</strain>
    </source>
</reference>